<accession>A0A521FA54</accession>
<proteinExistence type="predicted"/>
<keyword evidence="1" id="KW-0472">Membrane</keyword>
<protein>
    <submittedName>
        <fullName evidence="2">Uncharacterized protein</fullName>
    </submittedName>
</protein>
<evidence type="ECO:0000313" key="3">
    <source>
        <dbReference type="Proteomes" id="UP000315636"/>
    </source>
</evidence>
<reference evidence="2 3" key="1">
    <citation type="submission" date="2017-05" db="EMBL/GenBank/DDBJ databases">
        <authorList>
            <person name="Varghese N."/>
            <person name="Submissions S."/>
        </authorList>
    </citation>
    <scope>NUCLEOTIDE SEQUENCE [LARGE SCALE GENOMIC DNA]</scope>
    <source>
        <strain evidence="2 3">DSM 45474</strain>
    </source>
</reference>
<feature type="transmembrane region" description="Helical" evidence="1">
    <location>
        <begin position="93"/>
        <end position="111"/>
    </location>
</feature>
<sequence length="112" mass="12672">MSIDELRKEQQKLERELTEIRAHMTASDKDTARAHKRIDEIEKRLTDISAAITLTVKSIEKMDKDISKVSDNVGEIKSKQESSTSTISFQQKLIIGFMIIIAALLGIKLPIF</sequence>
<dbReference type="AlphaFoldDB" id="A0A521FA54"/>
<evidence type="ECO:0000256" key="1">
    <source>
        <dbReference type="SAM" id="Phobius"/>
    </source>
</evidence>
<dbReference type="EMBL" id="FXTI01000015">
    <property type="protein sequence ID" value="SMO93053.1"/>
    <property type="molecule type" value="Genomic_DNA"/>
</dbReference>
<name>A0A521FA54_9BACL</name>
<dbReference type="Proteomes" id="UP000315636">
    <property type="component" value="Unassembled WGS sequence"/>
</dbReference>
<dbReference type="Gene3D" id="1.10.287.1490">
    <property type="match status" value="1"/>
</dbReference>
<evidence type="ECO:0000313" key="2">
    <source>
        <dbReference type="EMBL" id="SMO93053.1"/>
    </source>
</evidence>
<keyword evidence="1" id="KW-1133">Transmembrane helix</keyword>
<keyword evidence="1" id="KW-0812">Transmembrane</keyword>
<gene>
    <name evidence="2" type="ORF">SAMN06264849_11528</name>
</gene>
<organism evidence="2 3">
    <name type="scientific">Melghirimyces algeriensis</name>
    <dbReference type="NCBI Taxonomy" id="910412"/>
    <lineage>
        <taxon>Bacteria</taxon>
        <taxon>Bacillati</taxon>
        <taxon>Bacillota</taxon>
        <taxon>Bacilli</taxon>
        <taxon>Bacillales</taxon>
        <taxon>Thermoactinomycetaceae</taxon>
        <taxon>Melghirimyces</taxon>
    </lineage>
</organism>
<keyword evidence="3" id="KW-1185">Reference proteome</keyword>